<feature type="transmembrane region" description="Helical" evidence="3">
    <location>
        <begin position="5"/>
        <end position="22"/>
    </location>
</feature>
<dbReference type="InterPro" id="IPR001375">
    <property type="entry name" value="Peptidase_S9_cat"/>
</dbReference>
<feature type="compositionally biased region" description="Polar residues" evidence="2">
    <location>
        <begin position="37"/>
        <end position="60"/>
    </location>
</feature>
<evidence type="ECO:0000256" key="3">
    <source>
        <dbReference type="SAM" id="Phobius"/>
    </source>
</evidence>
<name>A0A1F6ARU5_9BACT</name>
<dbReference type="InterPro" id="IPR050261">
    <property type="entry name" value="FrsA_esterase"/>
</dbReference>
<dbReference type="SUPFAM" id="SSF53474">
    <property type="entry name" value="alpha/beta-Hydrolases"/>
    <property type="match status" value="1"/>
</dbReference>
<feature type="region of interest" description="Disordered" evidence="2">
    <location>
        <begin position="37"/>
        <end position="61"/>
    </location>
</feature>
<gene>
    <name evidence="5" type="ORF">A2960_00275</name>
</gene>
<dbReference type="GO" id="GO:0052689">
    <property type="term" value="F:carboxylic ester hydrolase activity"/>
    <property type="evidence" value="ECO:0007669"/>
    <property type="project" value="UniProtKB-ARBA"/>
</dbReference>
<evidence type="ECO:0000313" key="6">
    <source>
        <dbReference type="Proteomes" id="UP000176609"/>
    </source>
</evidence>
<dbReference type="PANTHER" id="PTHR22946:SF9">
    <property type="entry name" value="POLYKETIDE TRANSFERASE AF380"/>
    <property type="match status" value="1"/>
</dbReference>
<feature type="domain" description="Peptidase S9 prolyl oligopeptidase catalytic" evidence="4">
    <location>
        <begin position="138"/>
        <end position="331"/>
    </location>
</feature>
<dbReference type="PANTHER" id="PTHR22946">
    <property type="entry name" value="DIENELACTONE HYDROLASE DOMAIN-CONTAINING PROTEIN-RELATED"/>
    <property type="match status" value="1"/>
</dbReference>
<proteinExistence type="predicted"/>
<organism evidence="5 6">
    <name type="scientific">Candidatus Gottesmanbacteria bacterium RIFCSPLOWO2_01_FULL_39_12b</name>
    <dbReference type="NCBI Taxonomy" id="1798388"/>
    <lineage>
        <taxon>Bacteria</taxon>
        <taxon>Candidatus Gottesmaniibacteriota</taxon>
    </lineage>
</organism>
<evidence type="ECO:0000313" key="5">
    <source>
        <dbReference type="EMBL" id="OGG27242.1"/>
    </source>
</evidence>
<dbReference type="Proteomes" id="UP000176609">
    <property type="component" value="Unassembled WGS sequence"/>
</dbReference>
<keyword evidence="1" id="KW-0378">Hydrolase</keyword>
<dbReference type="Pfam" id="PF00326">
    <property type="entry name" value="Peptidase_S9"/>
    <property type="match status" value="1"/>
</dbReference>
<keyword evidence="3" id="KW-1133">Transmembrane helix</keyword>
<keyword evidence="3" id="KW-0472">Membrane</keyword>
<sequence>MKSLYLTLIVIVIIGFAGYILWQRGFFQANQQISTSQTSDNGNLESNHSLESTTQNSSSFIEDLRRRQYQGGEIKIEETLSKEGNYTSYVFSYPSDNLKIYGMMNVPDGNGPFPVIVLNHGYFNTQSFNSGDGSHAMADILAAKGYITLASDYRGFGKSEDTPAQRAGGHKPEYAIDVLNLIASVKSLPKADQNRIGMWGHSMGGEVSLRTVEATDKVKALVLWAPTSGRAADNASFYGGRRSPAVSSNPALDGASPINYLKYIFTPISLHQGLADKEVKPEWSKNLNEALKKEGKAVEYFEYEGQDHNFKNLGWDKISKRTIDFFDKYLKWGEGN</sequence>
<evidence type="ECO:0000256" key="1">
    <source>
        <dbReference type="ARBA" id="ARBA00022801"/>
    </source>
</evidence>
<accession>A0A1F6ARU5</accession>
<evidence type="ECO:0000259" key="4">
    <source>
        <dbReference type="Pfam" id="PF00326"/>
    </source>
</evidence>
<evidence type="ECO:0000256" key="2">
    <source>
        <dbReference type="SAM" id="MobiDB-lite"/>
    </source>
</evidence>
<dbReference type="InterPro" id="IPR029058">
    <property type="entry name" value="AB_hydrolase_fold"/>
</dbReference>
<comment type="caution">
    <text evidence="5">The sequence shown here is derived from an EMBL/GenBank/DDBJ whole genome shotgun (WGS) entry which is preliminary data.</text>
</comment>
<dbReference type="AlphaFoldDB" id="A0A1F6ARU5"/>
<keyword evidence="3" id="KW-0812">Transmembrane</keyword>
<reference evidence="5 6" key="1">
    <citation type="journal article" date="2016" name="Nat. Commun.">
        <title>Thousands of microbial genomes shed light on interconnected biogeochemical processes in an aquifer system.</title>
        <authorList>
            <person name="Anantharaman K."/>
            <person name="Brown C.T."/>
            <person name="Hug L.A."/>
            <person name="Sharon I."/>
            <person name="Castelle C.J."/>
            <person name="Probst A.J."/>
            <person name="Thomas B.C."/>
            <person name="Singh A."/>
            <person name="Wilkins M.J."/>
            <person name="Karaoz U."/>
            <person name="Brodie E.L."/>
            <person name="Williams K.H."/>
            <person name="Hubbard S.S."/>
            <person name="Banfield J.F."/>
        </authorList>
    </citation>
    <scope>NUCLEOTIDE SEQUENCE [LARGE SCALE GENOMIC DNA]</scope>
</reference>
<dbReference type="EMBL" id="MFJR01000005">
    <property type="protein sequence ID" value="OGG27242.1"/>
    <property type="molecule type" value="Genomic_DNA"/>
</dbReference>
<dbReference type="Gene3D" id="3.40.50.1820">
    <property type="entry name" value="alpha/beta hydrolase"/>
    <property type="match status" value="1"/>
</dbReference>
<protein>
    <recommendedName>
        <fullName evidence="4">Peptidase S9 prolyl oligopeptidase catalytic domain-containing protein</fullName>
    </recommendedName>
</protein>